<feature type="coiled-coil region" evidence="1">
    <location>
        <begin position="435"/>
        <end position="462"/>
    </location>
</feature>
<proteinExistence type="predicted"/>
<protein>
    <recommendedName>
        <fullName evidence="4">Phage tail tape measure protein</fullName>
    </recommendedName>
</protein>
<evidence type="ECO:0008006" key="4">
    <source>
        <dbReference type="Google" id="ProtNLM"/>
    </source>
</evidence>
<evidence type="ECO:0000313" key="2">
    <source>
        <dbReference type="EMBL" id="MQM29593.1"/>
    </source>
</evidence>
<name>A0A6A7RPX9_9PROT</name>
<evidence type="ECO:0000256" key="1">
    <source>
        <dbReference type="SAM" id="Coils"/>
    </source>
</evidence>
<evidence type="ECO:0000313" key="3">
    <source>
        <dbReference type="Proteomes" id="UP000342300"/>
    </source>
</evidence>
<gene>
    <name evidence="2" type="ORF">CRU78_03205</name>
</gene>
<accession>A0A6A7RPX9</accession>
<organism evidence="2 3">
    <name type="scientific">Candidatus Accumulibacter phosphatis</name>
    <dbReference type="NCBI Taxonomy" id="327160"/>
    <lineage>
        <taxon>Bacteria</taxon>
        <taxon>Pseudomonadati</taxon>
        <taxon>Pseudomonadota</taxon>
        <taxon>Betaproteobacteria</taxon>
        <taxon>Candidatus Accumulibacter</taxon>
    </lineage>
</organism>
<dbReference type="EMBL" id="PDHS01000068">
    <property type="protein sequence ID" value="MQM29593.1"/>
    <property type="molecule type" value="Genomic_DNA"/>
</dbReference>
<reference evidence="2 3" key="1">
    <citation type="submission" date="2017-09" db="EMBL/GenBank/DDBJ databases">
        <title>Metagenomic Analysis Reveals Denitrifying Candidatus Accumulibacter and Flanking Population as a Source of N2O.</title>
        <authorList>
            <person name="Gao H."/>
            <person name="Mao Y."/>
            <person name="Zhao X."/>
            <person name="Liu W.-T."/>
            <person name="Zhang T."/>
            <person name="Wells G."/>
        </authorList>
    </citation>
    <scope>NUCLEOTIDE SEQUENCE [LARGE SCALE GENOMIC DNA]</scope>
    <source>
        <strain evidence="2">CANDO_2_IC</strain>
    </source>
</reference>
<comment type="caution">
    <text evidence="2">The sequence shown here is derived from an EMBL/GenBank/DDBJ whole genome shotgun (WGS) entry which is preliminary data.</text>
</comment>
<dbReference type="AlphaFoldDB" id="A0A6A7RPX9"/>
<dbReference type="Proteomes" id="UP000342300">
    <property type="component" value="Unassembled WGS sequence"/>
</dbReference>
<keyword evidence="1" id="KW-0175">Coiled coil</keyword>
<sequence>MALATLTIDIIAKLANIERDLGRVSGLAERSAKRMESAFAGASSVIANAFAGLAGAFSVGAMAAMVTSSIDAADGLSKLSQRTGETVENLARLQYAGSLADVSNEALATSLKKLSKNMAEAAGGSGEVADAFKAIGVSVVDSDGKLRSSGDVLNDVADRFAGYEDSAAKAALAQTIFGRSGADLIPLLNAGSQGLKEMGDEASRLGVVISTETAQAAERFNDQMTRVNAALGSIAKQTAAELLPVLNELADSLVDIAKEGVGASRSFSPLSDAFRAIVVVGGNVAYVFKSIGTEIGGMAAQLAALAKLDFKGFANIGEAMREDAEKSRKAIDAWSARVLSAGKSAGQTFENYSNEGRGRGLASPAKTAAPNFNVPKIKSAGGGRAAKAIDDGQRLVDQLRDQIRATQNLSEVEKLEAAIADGKYRTASAANLAIARNYAETLDAIKAAKTAAEEEADVQRQRLAVFAEGQRVFESVRTPVEALDAEVTHLVELLDAGAISMDTFGHAASQAGEGFIRMGEKAKETSDVMDEFAKSAATNIQSAFADFLFDPFKDGMSGMLKHFGETIQRMIAEAVAADLGKRLFGDLAKGGVGDGLLGGAFKMLGGLLPNADGGVYRSPSLSRFSGQIVNSPRLFAFAAGAGVMGEAGPEAILPLSRGSDGKLGVRGGNSTSITVNIQGVANAADLRRAGGQVGREVLAAISRAQRFA</sequence>